<proteinExistence type="predicted"/>
<reference evidence="2 3" key="1">
    <citation type="submission" date="2019-11" db="EMBL/GenBank/DDBJ databases">
        <title>Whole genome sequence of Oryza granulata.</title>
        <authorList>
            <person name="Li W."/>
        </authorList>
    </citation>
    <scope>NUCLEOTIDE SEQUENCE [LARGE SCALE GENOMIC DNA]</scope>
    <source>
        <strain evidence="3">cv. Menghai</strain>
        <tissue evidence="2">Leaf</tissue>
    </source>
</reference>
<accession>A0A6G1F4R7</accession>
<evidence type="ECO:0000313" key="2">
    <source>
        <dbReference type="EMBL" id="KAF0931839.1"/>
    </source>
</evidence>
<evidence type="ECO:0000256" key="1">
    <source>
        <dbReference type="SAM" id="MobiDB-lite"/>
    </source>
</evidence>
<dbReference type="EMBL" id="SPHZ02000001">
    <property type="protein sequence ID" value="KAF0931839.1"/>
    <property type="molecule type" value="Genomic_DNA"/>
</dbReference>
<feature type="compositionally biased region" description="Basic and acidic residues" evidence="1">
    <location>
        <begin position="90"/>
        <end position="99"/>
    </location>
</feature>
<gene>
    <name evidence="2" type="ORF">E2562_005802</name>
</gene>
<comment type="caution">
    <text evidence="2">The sequence shown here is derived from an EMBL/GenBank/DDBJ whole genome shotgun (WGS) entry which is preliminary data.</text>
</comment>
<protein>
    <submittedName>
        <fullName evidence="2">Uncharacterized protein</fullName>
    </submittedName>
</protein>
<sequence length="99" mass="10582">MPNLHTPKLEPVDSRLTEHKATRIARGVGVITKDTAGYPVRTRLGPSDPSLSPPWCQPAAVPLLLLLRVVASRSSEQGGGDAVTPPATWSHDEEAVSYC</sequence>
<feature type="region of interest" description="Disordered" evidence="1">
    <location>
        <begin position="75"/>
        <end position="99"/>
    </location>
</feature>
<evidence type="ECO:0000313" key="3">
    <source>
        <dbReference type="Proteomes" id="UP000479710"/>
    </source>
</evidence>
<keyword evidence="3" id="KW-1185">Reference proteome</keyword>
<name>A0A6G1F4R7_9ORYZ</name>
<dbReference type="AlphaFoldDB" id="A0A6G1F4R7"/>
<dbReference type="Proteomes" id="UP000479710">
    <property type="component" value="Unassembled WGS sequence"/>
</dbReference>
<organism evidence="2 3">
    <name type="scientific">Oryza meyeriana var. granulata</name>
    <dbReference type="NCBI Taxonomy" id="110450"/>
    <lineage>
        <taxon>Eukaryota</taxon>
        <taxon>Viridiplantae</taxon>
        <taxon>Streptophyta</taxon>
        <taxon>Embryophyta</taxon>
        <taxon>Tracheophyta</taxon>
        <taxon>Spermatophyta</taxon>
        <taxon>Magnoliopsida</taxon>
        <taxon>Liliopsida</taxon>
        <taxon>Poales</taxon>
        <taxon>Poaceae</taxon>
        <taxon>BOP clade</taxon>
        <taxon>Oryzoideae</taxon>
        <taxon>Oryzeae</taxon>
        <taxon>Oryzinae</taxon>
        <taxon>Oryza</taxon>
        <taxon>Oryza meyeriana</taxon>
    </lineage>
</organism>